<organism evidence="2 3">
    <name type="scientific">Labrys okinawensis</name>
    <dbReference type="NCBI Taxonomy" id="346911"/>
    <lineage>
        <taxon>Bacteria</taxon>
        <taxon>Pseudomonadati</taxon>
        <taxon>Pseudomonadota</taxon>
        <taxon>Alphaproteobacteria</taxon>
        <taxon>Hyphomicrobiales</taxon>
        <taxon>Xanthobacteraceae</taxon>
        <taxon>Labrys</taxon>
    </lineage>
</organism>
<dbReference type="EMBL" id="PUEJ01000002">
    <property type="protein sequence ID" value="PRH88878.1"/>
    <property type="molecule type" value="Genomic_DNA"/>
</dbReference>
<feature type="chain" id="PRO_5015448229" evidence="1">
    <location>
        <begin position="21"/>
        <end position="142"/>
    </location>
</feature>
<keyword evidence="1" id="KW-0732">Signal</keyword>
<sequence length="142" mass="15458">MWRALLAVLLGIAMTTMAQAANYAVGQIWSYRTRAGEENSRVIIDKIEDARTLGKIYHVTIKGVKVKNPKIAGGISDTLQHLPLSQASLDGSVLKLIGTGKSDPSFQEGYREWKTAFDGDKAGIWTVSIEKIVGAVEKAINQ</sequence>
<accession>A0A2S9QHQ9</accession>
<protein>
    <submittedName>
        <fullName evidence="2">Uncharacterized protein</fullName>
    </submittedName>
</protein>
<dbReference type="AlphaFoldDB" id="A0A2S9QHQ9"/>
<evidence type="ECO:0000313" key="3">
    <source>
        <dbReference type="Proteomes" id="UP000237682"/>
    </source>
</evidence>
<proteinExistence type="predicted"/>
<dbReference type="Proteomes" id="UP000237682">
    <property type="component" value="Unassembled WGS sequence"/>
</dbReference>
<keyword evidence="3" id="KW-1185">Reference proteome</keyword>
<name>A0A2S9QHQ9_9HYPH</name>
<dbReference type="RefSeq" id="WP_105861220.1">
    <property type="nucleotide sequence ID" value="NZ_PUEJ01000002.1"/>
</dbReference>
<comment type="caution">
    <text evidence="2">The sequence shown here is derived from an EMBL/GenBank/DDBJ whole genome shotgun (WGS) entry which is preliminary data.</text>
</comment>
<reference evidence="2 3" key="1">
    <citation type="submission" date="2018-02" db="EMBL/GenBank/DDBJ databases">
        <title>Whole genome sequencing of endophytic bacterium.</title>
        <authorList>
            <person name="Eedara R."/>
            <person name="Podile A.R."/>
        </authorList>
    </citation>
    <scope>NUCLEOTIDE SEQUENCE [LARGE SCALE GENOMIC DNA]</scope>
    <source>
        <strain evidence="2 3">RP1T</strain>
    </source>
</reference>
<gene>
    <name evidence="2" type="ORF">C5L14_06595</name>
</gene>
<dbReference type="OrthoDB" id="66828at2"/>
<evidence type="ECO:0000313" key="2">
    <source>
        <dbReference type="EMBL" id="PRH88878.1"/>
    </source>
</evidence>
<evidence type="ECO:0000256" key="1">
    <source>
        <dbReference type="SAM" id="SignalP"/>
    </source>
</evidence>
<dbReference type="Gene3D" id="3.90.70.190">
    <property type="entry name" value="Domain of unknown function (DUF5086)"/>
    <property type="match status" value="1"/>
</dbReference>
<dbReference type="InterPro" id="IPR044935">
    <property type="entry name" value="DUF5086_sf"/>
</dbReference>
<feature type="signal peptide" evidence="1">
    <location>
        <begin position="1"/>
        <end position="20"/>
    </location>
</feature>